<evidence type="ECO:0000256" key="1">
    <source>
        <dbReference type="SAM" id="SignalP"/>
    </source>
</evidence>
<dbReference type="AlphaFoldDB" id="A0A1C4DDF4"/>
<keyword evidence="3" id="KW-1185">Reference proteome</keyword>
<sequence>MKKMLLLLGVPVSLLALRVQAQTQPAQASTGHWKEHWFEHKEDLQLKFQNEEVKVYFDSGMPNVTWPFDYMSQVWAYTKKTYGNFGKDPQLYCIFHATTYSGGHPSTYFDASHDYHNTIDVGYTAPNAWTTGAGNDLDMCTHEVGHIVEGATHGIHNSPAFHIWGDSKWMEIYIYDVYKGLGRTADATRWYNMMMKGTDNRPRAGTHWFKDWFFPIYDQYGGTQVLQQYFLLQARYFPKNGQQYSRDMNMGEFVHFWSGAAGQDLQPLAAQAFGWNDDLTRELAAARKDFPDLQYKK</sequence>
<dbReference type="OrthoDB" id="5134860at2"/>
<protein>
    <recommendedName>
        <fullName evidence="4">Peptidase</fullName>
    </recommendedName>
</protein>
<evidence type="ECO:0008006" key="4">
    <source>
        <dbReference type="Google" id="ProtNLM"/>
    </source>
</evidence>
<evidence type="ECO:0000313" key="3">
    <source>
        <dbReference type="Proteomes" id="UP000242818"/>
    </source>
</evidence>
<keyword evidence="1" id="KW-0732">Signal</keyword>
<proteinExistence type="predicted"/>
<dbReference type="RefSeq" id="WP_089711539.1">
    <property type="nucleotide sequence ID" value="NZ_FMAR01000005.1"/>
</dbReference>
<accession>A0A1C4DDF4</accession>
<reference evidence="2 3" key="1">
    <citation type="submission" date="2016-08" db="EMBL/GenBank/DDBJ databases">
        <authorList>
            <person name="Seilhamer J.J."/>
        </authorList>
    </citation>
    <scope>NUCLEOTIDE SEQUENCE [LARGE SCALE GENOMIC DNA]</scope>
    <source>
        <strain evidence="2 3">A37T2</strain>
    </source>
</reference>
<feature type="signal peptide" evidence="1">
    <location>
        <begin position="1"/>
        <end position="21"/>
    </location>
</feature>
<organism evidence="2 3">
    <name type="scientific">Chitinophaga costaii</name>
    <dbReference type="NCBI Taxonomy" id="1335309"/>
    <lineage>
        <taxon>Bacteria</taxon>
        <taxon>Pseudomonadati</taxon>
        <taxon>Bacteroidota</taxon>
        <taxon>Chitinophagia</taxon>
        <taxon>Chitinophagales</taxon>
        <taxon>Chitinophagaceae</taxon>
        <taxon>Chitinophaga</taxon>
    </lineage>
</organism>
<dbReference type="EMBL" id="FMAR01000005">
    <property type="protein sequence ID" value="SCC29402.1"/>
    <property type="molecule type" value="Genomic_DNA"/>
</dbReference>
<name>A0A1C4DDF4_9BACT</name>
<dbReference type="STRING" id="1335309.GA0116948_105216"/>
<gene>
    <name evidence="2" type="ORF">GA0116948_105216</name>
</gene>
<feature type="chain" id="PRO_5008690426" description="Peptidase" evidence="1">
    <location>
        <begin position="22"/>
        <end position="297"/>
    </location>
</feature>
<dbReference type="Proteomes" id="UP000242818">
    <property type="component" value="Unassembled WGS sequence"/>
</dbReference>
<evidence type="ECO:0000313" key="2">
    <source>
        <dbReference type="EMBL" id="SCC29402.1"/>
    </source>
</evidence>